<evidence type="ECO:0000313" key="3">
    <source>
        <dbReference type="EMBL" id="CAH2051662.1"/>
    </source>
</evidence>
<evidence type="ECO:0000259" key="2">
    <source>
        <dbReference type="SMART" id="SM00822"/>
    </source>
</evidence>
<dbReference type="SMART" id="SM00822">
    <property type="entry name" value="PKS_KR"/>
    <property type="match status" value="1"/>
</dbReference>
<dbReference type="InterPro" id="IPR036291">
    <property type="entry name" value="NAD(P)-bd_dom_sf"/>
</dbReference>
<keyword evidence="1" id="KW-0560">Oxidoreductase</keyword>
<dbReference type="PROSITE" id="PS00061">
    <property type="entry name" value="ADH_SHORT"/>
    <property type="match status" value="1"/>
</dbReference>
<evidence type="ECO:0000256" key="1">
    <source>
        <dbReference type="ARBA" id="ARBA00023002"/>
    </source>
</evidence>
<organism evidence="3 4">
    <name type="scientific">Iphiclides podalirius</name>
    <name type="common">scarce swallowtail</name>
    <dbReference type="NCBI Taxonomy" id="110791"/>
    <lineage>
        <taxon>Eukaryota</taxon>
        <taxon>Metazoa</taxon>
        <taxon>Ecdysozoa</taxon>
        <taxon>Arthropoda</taxon>
        <taxon>Hexapoda</taxon>
        <taxon>Insecta</taxon>
        <taxon>Pterygota</taxon>
        <taxon>Neoptera</taxon>
        <taxon>Endopterygota</taxon>
        <taxon>Lepidoptera</taxon>
        <taxon>Glossata</taxon>
        <taxon>Ditrysia</taxon>
        <taxon>Papilionoidea</taxon>
        <taxon>Papilionidae</taxon>
        <taxon>Papilioninae</taxon>
        <taxon>Iphiclides</taxon>
    </lineage>
</organism>
<dbReference type="PANTHER" id="PTHR43975">
    <property type="entry name" value="ZGC:101858"/>
    <property type="match status" value="1"/>
</dbReference>
<sequence length="266" mass="28742">MQFSNIAARNISTHKMSFKDKVVVVTGSSSGIGASTVIEFAKEAAHVVIVGRNVAKLESVSEKCQKYGQKPLVIKADVSKDAEGQKIINETIEKFGRIDVLVNNAGSAELAEITSEKFMKAFDNTVNLNLRGVVNITHCAVPHLIKSKGNIINISSVAAHGTISSPDMISYCVSKAALNHFTRCAALKLAIYGVRVNAICPGPVRTDLKDTVQFQQSWEQFTEMTALKRVSEPEEIADLILFLASDKAKGITGSDFVSDNGLLVMK</sequence>
<reference evidence="3" key="1">
    <citation type="submission" date="2022-03" db="EMBL/GenBank/DDBJ databases">
        <authorList>
            <person name="Martin H S."/>
        </authorList>
    </citation>
    <scope>NUCLEOTIDE SEQUENCE</scope>
</reference>
<name>A0ABN8IEA4_9NEOP</name>
<dbReference type="PRINTS" id="PR00081">
    <property type="entry name" value="GDHRDH"/>
</dbReference>
<dbReference type="InterPro" id="IPR020904">
    <property type="entry name" value="Sc_DH/Rdtase_CS"/>
</dbReference>
<dbReference type="Proteomes" id="UP000837857">
    <property type="component" value="Chromosome 20"/>
</dbReference>
<gene>
    <name evidence="3" type="ORF">IPOD504_LOCUS7880</name>
</gene>
<dbReference type="Gene3D" id="3.40.50.720">
    <property type="entry name" value="NAD(P)-binding Rossmann-like Domain"/>
    <property type="match status" value="1"/>
</dbReference>
<feature type="domain" description="Ketoreductase" evidence="2">
    <location>
        <begin position="21"/>
        <end position="202"/>
    </location>
</feature>
<dbReference type="PANTHER" id="PTHR43975:SF2">
    <property type="entry name" value="EG:BACR7A4.14 PROTEIN-RELATED"/>
    <property type="match status" value="1"/>
</dbReference>
<dbReference type="InterPro" id="IPR002347">
    <property type="entry name" value="SDR_fam"/>
</dbReference>
<dbReference type="Pfam" id="PF13561">
    <property type="entry name" value="adh_short_C2"/>
    <property type="match status" value="1"/>
</dbReference>
<protein>
    <recommendedName>
        <fullName evidence="2">Ketoreductase domain-containing protein</fullName>
    </recommendedName>
</protein>
<accession>A0ABN8IEA4</accession>
<dbReference type="PRINTS" id="PR00080">
    <property type="entry name" value="SDRFAMILY"/>
</dbReference>
<dbReference type="SUPFAM" id="SSF51735">
    <property type="entry name" value="NAD(P)-binding Rossmann-fold domains"/>
    <property type="match status" value="1"/>
</dbReference>
<evidence type="ECO:0000313" key="4">
    <source>
        <dbReference type="Proteomes" id="UP000837857"/>
    </source>
</evidence>
<proteinExistence type="predicted"/>
<dbReference type="InterPro" id="IPR057326">
    <property type="entry name" value="KR_dom"/>
</dbReference>
<feature type="non-terminal residue" evidence="3">
    <location>
        <position position="266"/>
    </location>
</feature>
<keyword evidence="4" id="KW-1185">Reference proteome</keyword>
<dbReference type="EMBL" id="OW152832">
    <property type="protein sequence ID" value="CAH2051662.1"/>
    <property type="molecule type" value="Genomic_DNA"/>
</dbReference>